<dbReference type="EMBL" id="KB933328">
    <property type="protein sequence ID" value="EON96619.1"/>
    <property type="molecule type" value="Genomic_DNA"/>
</dbReference>
<name>R8BBH1_PHAM7</name>
<keyword evidence="3" id="KW-1185">Reference proteome</keyword>
<dbReference type="OrthoDB" id="5371510at2759"/>
<dbReference type="KEGG" id="tmn:UCRPA7_7881"/>
<evidence type="ECO:0000313" key="3">
    <source>
        <dbReference type="Proteomes" id="UP000014074"/>
    </source>
</evidence>
<dbReference type="GeneID" id="19328678"/>
<evidence type="ECO:0000256" key="1">
    <source>
        <dbReference type="SAM" id="MobiDB-lite"/>
    </source>
</evidence>
<dbReference type="eggNOG" id="ENOG502S984">
    <property type="taxonomic scope" value="Eukaryota"/>
</dbReference>
<dbReference type="HOGENOM" id="CLU_013726_0_0_1"/>
<accession>R8BBH1</accession>
<proteinExistence type="predicted"/>
<feature type="region of interest" description="Disordered" evidence="1">
    <location>
        <begin position="721"/>
        <end position="748"/>
    </location>
</feature>
<organism evidence="2 3">
    <name type="scientific">Phaeoacremonium minimum (strain UCR-PA7)</name>
    <name type="common">Esca disease fungus</name>
    <name type="synonym">Togninia minima</name>
    <dbReference type="NCBI Taxonomy" id="1286976"/>
    <lineage>
        <taxon>Eukaryota</taxon>
        <taxon>Fungi</taxon>
        <taxon>Dikarya</taxon>
        <taxon>Ascomycota</taxon>
        <taxon>Pezizomycotina</taxon>
        <taxon>Sordariomycetes</taxon>
        <taxon>Sordariomycetidae</taxon>
        <taxon>Togniniales</taxon>
        <taxon>Togniniaceae</taxon>
        <taxon>Phaeoacremonium</taxon>
    </lineage>
</organism>
<dbReference type="AlphaFoldDB" id="R8BBH1"/>
<dbReference type="Proteomes" id="UP000014074">
    <property type="component" value="Unassembled WGS sequence"/>
</dbReference>
<evidence type="ECO:0000313" key="2">
    <source>
        <dbReference type="EMBL" id="EON96619.1"/>
    </source>
</evidence>
<protein>
    <submittedName>
        <fullName evidence="2">Uncharacterized protein</fullName>
    </submittedName>
</protein>
<sequence>MDQQDHMVSPEALDAAIRAQFPDAIPEAHPETFAARHFHDQEQFRTQNGLQNSPTGDVLVIVKPPDYIEKRTSCNGAPFKEARLRLDYDAIVKTGSTDLIDKLQSAKYQNRMRRRINDISEGVTHVLDLSPSLEEDDCSLALQDLTITKGIKLWYRTMYGAESVSARLVGGHDDVCFCRGESDVVEALPNPIRVTPMMNLQSPQSSSSLEESKDDCIYDMKPLAVYRDINDYCPIRQAANTIRLFRAIAGEDLLIDSAPRMWTLVGLFKMFGMTNHDLLRDSITAWLMADPNSMFMEILPEETLHVATVLESQAIAEPAYRILVNERAIAVAGEQLTRQHLAQTVFGRRSSDCLSGSEFGDSVLRMVEHAGVAMADRVRTAVDRLLSDECFSVLGIQEWKKLLAVGFTIKQIGLSQDLPFVKALGVLIEGLRYSFHTDVYDALSDVLPPGSDIFADRVRRHYISPVTMLSFRDVYKFLKEHQRALTPYFWQQLSNKPAGWLKYKSALGPTHSLESLTTTFNKELRNALEPAGISIGEFHLYEFHTQLTAAVRRYIAPYIKQEGQYLITPHLLLTLNDEEMNFLRLGSEAVFDDNVPPTWMGPSGPGPAYHTGQTIGSVSGSSTTSFGMGKLAIDDDDDDTATATGVPGSSVAQDGISTVYGRHRVIAPSAQSIVSEQFSAGDSEYAQAQFAVPDERQGRGKALAALVEEDDDDDYEKEFEMADDSDDETMGDTSGEESEAFSFVESTT</sequence>
<dbReference type="RefSeq" id="XP_007918592.1">
    <property type="nucleotide sequence ID" value="XM_007920401.1"/>
</dbReference>
<feature type="compositionally biased region" description="Acidic residues" evidence="1">
    <location>
        <begin position="721"/>
        <end position="739"/>
    </location>
</feature>
<reference evidence="3" key="1">
    <citation type="journal article" date="2013" name="Genome Announc.">
        <title>Draft genome sequence of the ascomycete Phaeoacremonium aleophilum strain UCR-PA7, a causal agent of the esca disease complex in grapevines.</title>
        <authorList>
            <person name="Blanco-Ulate B."/>
            <person name="Rolshausen P."/>
            <person name="Cantu D."/>
        </authorList>
    </citation>
    <scope>NUCLEOTIDE SEQUENCE [LARGE SCALE GENOMIC DNA]</scope>
    <source>
        <strain evidence="3">UCR-PA7</strain>
    </source>
</reference>
<gene>
    <name evidence="2" type="ORF">UCRPA7_7881</name>
</gene>